<organism evidence="2 3">
    <name type="scientific">Rhizobium leguminosarum</name>
    <dbReference type="NCBI Taxonomy" id="384"/>
    <lineage>
        <taxon>Bacteria</taxon>
        <taxon>Pseudomonadati</taxon>
        <taxon>Pseudomonadota</taxon>
        <taxon>Alphaproteobacteria</taxon>
        <taxon>Hyphomicrobiales</taxon>
        <taxon>Rhizobiaceae</taxon>
        <taxon>Rhizobium/Agrobacterium group</taxon>
        <taxon>Rhizobium</taxon>
    </lineage>
</organism>
<proteinExistence type="predicted"/>
<dbReference type="EMBL" id="WXXP01000133">
    <property type="protein sequence ID" value="NEK54981.1"/>
    <property type="molecule type" value="Genomic_DNA"/>
</dbReference>
<feature type="domain" description="ParB-like N-terminal" evidence="1">
    <location>
        <begin position="4"/>
        <end position="50"/>
    </location>
</feature>
<feature type="non-terminal residue" evidence="2">
    <location>
        <position position="1"/>
    </location>
</feature>
<evidence type="ECO:0000313" key="3">
    <source>
        <dbReference type="Proteomes" id="UP000471409"/>
    </source>
</evidence>
<dbReference type="InterPro" id="IPR003115">
    <property type="entry name" value="ParB_N"/>
</dbReference>
<dbReference type="AlphaFoldDB" id="A0A6P0DTG9"/>
<name>A0A6P0DTG9_RHILE</name>
<evidence type="ECO:0000313" key="2">
    <source>
        <dbReference type="EMBL" id="NEK54981.1"/>
    </source>
</evidence>
<evidence type="ECO:0000259" key="1">
    <source>
        <dbReference type="Pfam" id="PF02195"/>
    </source>
</evidence>
<dbReference type="InterPro" id="IPR036086">
    <property type="entry name" value="ParB/Sulfiredoxin_sf"/>
</dbReference>
<sequence length="230" mass="25054">ALFSPVFVSPVEGGVFAIIDGQHRTHAAAMCGFSQVPCQVVQMTREEQASSFATVNGAVTKVTPYHLLKAGLAAGEDWATGADAIAAEAGCRLMTYFGSKDAKKPGQIYGVSSFLKIVDKRPRAAVIAALKHLREAEGYGDNVDFWDMSRLMPVVMALAERPRAMALPEFRAALEEFDFWELSDRDDAERTAARRRGIAHPPKSETMRAGILEWIDKTFPARLALPAAAE</sequence>
<accession>A0A6P0DTG9</accession>
<dbReference type="Pfam" id="PF02195">
    <property type="entry name" value="ParB_N"/>
    <property type="match status" value="1"/>
</dbReference>
<dbReference type="Gene3D" id="3.90.1530.10">
    <property type="entry name" value="Conserved hypothetical protein from pyrococcus furiosus pfu- 392566-001, ParB domain"/>
    <property type="match status" value="1"/>
</dbReference>
<dbReference type="SUPFAM" id="SSF110849">
    <property type="entry name" value="ParB/Sulfiredoxin"/>
    <property type="match status" value="1"/>
</dbReference>
<reference evidence="2 3" key="1">
    <citation type="submission" date="2020-01" db="EMBL/GenBank/DDBJ databases">
        <title>Rhizobium genotypes associated with high levels of biological nitrogen fixation by grain legumes in a temperate-maritime cropping system.</title>
        <authorList>
            <person name="Maluk M."/>
            <person name="Francesc Ferrando Molina F."/>
            <person name="Lopez Del Egido L."/>
            <person name="Lafos M."/>
            <person name="Langarica-Fuentes A."/>
            <person name="Gebre Yohannes G."/>
            <person name="Young M.W."/>
            <person name="Martin P."/>
            <person name="Gantlett R."/>
            <person name="Kenicer G."/>
            <person name="Hawes C."/>
            <person name="Begg G.S."/>
            <person name="Quilliam R.S."/>
            <person name="Squire G.R."/>
            <person name="Poole P.S."/>
            <person name="Young P.W."/>
            <person name="Iannetta P.M."/>
            <person name="James E.K."/>
        </authorList>
    </citation>
    <scope>NUCLEOTIDE SEQUENCE [LARGE SCALE GENOMIC DNA]</scope>
    <source>
        <strain evidence="2 3">JHI944</strain>
    </source>
</reference>
<gene>
    <name evidence="2" type="ORF">GUK36_37695</name>
</gene>
<protein>
    <submittedName>
        <fullName evidence="2">ParB N-terminal domain-containing protein</fullName>
    </submittedName>
</protein>
<comment type="caution">
    <text evidence="2">The sequence shown here is derived from an EMBL/GenBank/DDBJ whole genome shotgun (WGS) entry which is preliminary data.</text>
</comment>
<dbReference type="Proteomes" id="UP000471409">
    <property type="component" value="Unassembled WGS sequence"/>
</dbReference>